<comment type="caution">
    <text evidence="1">The sequence shown here is derived from an EMBL/GenBank/DDBJ whole genome shotgun (WGS) entry which is preliminary data.</text>
</comment>
<dbReference type="RefSeq" id="WP_116541788.1">
    <property type="nucleotide sequence ID" value="NZ_QEKI01000001.1"/>
</dbReference>
<accession>A0A2U1B6M3</accession>
<organism evidence="1 2">
    <name type="scientific">Pontibacter virosus</name>
    <dbReference type="NCBI Taxonomy" id="1765052"/>
    <lineage>
        <taxon>Bacteria</taxon>
        <taxon>Pseudomonadati</taxon>
        <taxon>Bacteroidota</taxon>
        <taxon>Cytophagia</taxon>
        <taxon>Cytophagales</taxon>
        <taxon>Hymenobacteraceae</taxon>
        <taxon>Pontibacter</taxon>
    </lineage>
</organism>
<dbReference type="AlphaFoldDB" id="A0A2U1B6M3"/>
<dbReference type="Proteomes" id="UP000245466">
    <property type="component" value="Unassembled WGS sequence"/>
</dbReference>
<gene>
    <name evidence="1" type="ORF">C8E01_101543</name>
</gene>
<dbReference type="EMBL" id="QEKI01000001">
    <property type="protein sequence ID" value="PVY44177.1"/>
    <property type="molecule type" value="Genomic_DNA"/>
</dbReference>
<keyword evidence="2" id="KW-1185">Reference proteome</keyword>
<reference evidence="1 2" key="1">
    <citation type="submission" date="2018-04" db="EMBL/GenBank/DDBJ databases">
        <title>Genomic Encyclopedia of Type Strains, Phase IV (KMG-IV): sequencing the most valuable type-strain genomes for metagenomic binning, comparative biology and taxonomic classification.</title>
        <authorList>
            <person name="Goeker M."/>
        </authorList>
    </citation>
    <scope>NUCLEOTIDE SEQUENCE [LARGE SCALE GENOMIC DNA]</scope>
    <source>
        <strain evidence="1 2">DSM 100231</strain>
    </source>
</reference>
<name>A0A2U1B6M3_9BACT</name>
<evidence type="ECO:0000313" key="2">
    <source>
        <dbReference type="Proteomes" id="UP000245466"/>
    </source>
</evidence>
<sequence length="144" mass="16163">MTEGEDSMMDMVYEAVPNILSVRWSDELSVESARFFQTIVTLFTAIHEKQVANLMVASGKPAGGVLTEDIIHHIVRNIPDTPLQRIAILESSDYLWDANLYQVIKLLIVNHHLPIAIEVVKDEAAARKWFHQPVNAEKSSVGKV</sequence>
<evidence type="ECO:0008006" key="3">
    <source>
        <dbReference type="Google" id="ProtNLM"/>
    </source>
</evidence>
<dbReference type="OrthoDB" id="853252at2"/>
<proteinExistence type="predicted"/>
<evidence type="ECO:0000313" key="1">
    <source>
        <dbReference type="EMBL" id="PVY44177.1"/>
    </source>
</evidence>
<protein>
    <recommendedName>
        <fullName evidence="3">SpoIIAA-like protein</fullName>
    </recommendedName>
</protein>